<dbReference type="SMART" id="SM00228">
    <property type="entry name" value="PDZ"/>
    <property type="match status" value="1"/>
</dbReference>
<dbReference type="RefSeq" id="WP_188934507.1">
    <property type="nucleotide sequence ID" value="NZ_BMJC01000004.1"/>
</dbReference>
<dbReference type="InterPro" id="IPR045175">
    <property type="entry name" value="M28_fam"/>
</dbReference>
<keyword evidence="1" id="KW-0732">Signal</keyword>
<reference evidence="3" key="1">
    <citation type="journal article" date="2014" name="Int. J. Syst. Evol. Microbiol.">
        <title>Complete genome sequence of Corynebacterium casei LMG S-19264T (=DSM 44701T), isolated from a smear-ripened cheese.</title>
        <authorList>
            <consortium name="US DOE Joint Genome Institute (JGI-PGF)"/>
            <person name="Walter F."/>
            <person name="Albersmeier A."/>
            <person name="Kalinowski J."/>
            <person name="Ruckert C."/>
        </authorList>
    </citation>
    <scope>NUCLEOTIDE SEQUENCE</scope>
    <source>
        <strain evidence="3">CGMCC 1.15448</strain>
    </source>
</reference>
<gene>
    <name evidence="3" type="ORF">GCM10011511_37370</name>
</gene>
<reference evidence="3" key="2">
    <citation type="submission" date="2020-09" db="EMBL/GenBank/DDBJ databases">
        <authorList>
            <person name="Sun Q."/>
            <person name="Zhou Y."/>
        </authorList>
    </citation>
    <scope>NUCLEOTIDE SEQUENCE</scope>
    <source>
        <strain evidence="3">CGMCC 1.15448</strain>
    </source>
</reference>
<feature type="chain" id="PRO_5035202889" description="PDZ domain-containing protein" evidence="1">
    <location>
        <begin position="24"/>
        <end position="553"/>
    </location>
</feature>
<comment type="caution">
    <text evidence="3">The sequence shown here is derived from an EMBL/GenBank/DDBJ whole genome shotgun (WGS) entry which is preliminary data.</text>
</comment>
<dbReference type="Gene3D" id="2.30.42.10">
    <property type="match status" value="1"/>
</dbReference>
<evidence type="ECO:0000313" key="3">
    <source>
        <dbReference type="EMBL" id="GGB10310.1"/>
    </source>
</evidence>
<feature type="signal peptide" evidence="1">
    <location>
        <begin position="1"/>
        <end position="23"/>
    </location>
</feature>
<dbReference type="Gene3D" id="3.50.30.30">
    <property type="match status" value="1"/>
</dbReference>
<evidence type="ECO:0000313" key="4">
    <source>
        <dbReference type="Proteomes" id="UP000607559"/>
    </source>
</evidence>
<evidence type="ECO:0000256" key="1">
    <source>
        <dbReference type="SAM" id="SignalP"/>
    </source>
</evidence>
<protein>
    <recommendedName>
        <fullName evidence="2">PDZ domain-containing protein</fullName>
    </recommendedName>
</protein>
<dbReference type="InterPro" id="IPR036034">
    <property type="entry name" value="PDZ_sf"/>
</dbReference>
<dbReference type="EMBL" id="BMJC01000004">
    <property type="protein sequence ID" value="GGB10310.1"/>
    <property type="molecule type" value="Genomic_DNA"/>
</dbReference>
<dbReference type="GO" id="GO:0006508">
    <property type="term" value="P:proteolysis"/>
    <property type="evidence" value="ECO:0007669"/>
    <property type="project" value="InterPro"/>
</dbReference>
<dbReference type="PANTHER" id="PTHR12147:SF26">
    <property type="entry name" value="PEPTIDASE M28 DOMAIN-CONTAINING PROTEIN"/>
    <property type="match status" value="1"/>
</dbReference>
<dbReference type="InterPro" id="IPR001478">
    <property type="entry name" value="PDZ"/>
</dbReference>
<dbReference type="SUPFAM" id="SSF50156">
    <property type="entry name" value="PDZ domain-like"/>
    <property type="match status" value="1"/>
</dbReference>
<dbReference type="Pfam" id="PF13180">
    <property type="entry name" value="PDZ_2"/>
    <property type="match status" value="1"/>
</dbReference>
<feature type="domain" description="PDZ" evidence="2">
    <location>
        <begin position="472"/>
        <end position="544"/>
    </location>
</feature>
<dbReference type="GO" id="GO:0008235">
    <property type="term" value="F:metalloexopeptidase activity"/>
    <property type="evidence" value="ECO:0007669"/>
    <property type="project" value="InterPro"/>
</dbReference>
<sequence>MISRIKFLTPILILSWLTLSSSAQKLKKTDKTTLTNLEAHIHYLADPRLEGRRTGTPGEKAASDYIASALSQAGVQPKGENNGWLQTFPIDQGRDVSRDAYLVVNDRPLLLEKEYFPLSFSAVATVTGSPAIALQESGVPWFLDLREMLEGAAGNPHFDLAEAIRTKAEACAKKGATALLLYNSSHIADNLAFNPHEKPEPIAIPVVYITREAKRKYLKDESASVDIRVKVAFSEKKRTGHNVVGFLNNGAPATVVIGAHYDHLGHGEDGNTIYQGKDSVTYNGADDNASGVAGMIELARMLAGSKLKANNYLFVAFSGEEQGLFGSKYLVEHSPVDVKKVNYMINLDMIGRLNDSSHALTLGGFGTSPAWGEICNTLKDKKEFALHLDSSGTGPSDHTSFYLKDIPVLFFFTGVHSDYHKPSDVSDKINYTGELEVVKFIYDFIAAANTRGRFAFTKTRETLPGNIPHFSVTLGILPDYSFSGSGVRADGVSEGRPAEKAGMKPGDVIVQLGSYPVTTLENYMEALGKFKKGDTTTVRFKRGAETHESPVQF</sequence>
<organism evidence="3 4">
    <name type="scientific">Puia dinghuensis</name>
    <dbReference type="NCBI Taxonomy" id="1792502"/>
    <lineage>
        <taxon>Bacteria</taxon>
        <taxon>Pseudomonadati</taxon>
        <taxon>Bacteroidota</taxon>
        <taxon>Chitinophagia</taxon>
        <taxon>Chitinophagales</taxon>
        <taxon>Chitinophagaceae</taxon>
        <taxon>Puia</taxon>
    </lineage>
</organism>
<dbReference type="Gene3D" id="3.40.630.10">
    <property type="entry name" value="Zn peptidases"/>
    <property type="match status" value="1"/>
</dbReference>
<name>A0A8J2UFL7_9BACT</name>
<accession>A0A8J2UFL7</accession>
<dbReference type="AlphaFoldDB" id="A0A8J2UFL7"/>
<dbReference type="PANTHER" id="PTHR12147">
    <property type="entry name" value="METALLOPEPTIDASE M28 FAMILY MEMBER"/>
    <property type="match status" value="1"/>
</dbReference>
<dbReference type="Pfam" id="PF04389">
    <property type="entry name" value="Peptidase_M28"/>
    <property type="match status" value="1"/>
</dbReference>
<dbReference type="SUPFAM" id="SSF53187">
    <property type="entry name" value="Zn-dependent exopeptidases"/>
    <property type="match status" value="1"/>
</dbReference>
<keyword evidence="4" id="KW-1185">Reference proteome</keyword>
<evidence type="ECO:0000259" key="2">
    <source>
        <dbReference type="SMART" id="SM00228"/>
    </source>
</evidence>
<dbReference type="InterPro" id="IPR007484">
    <property type="entry name" value="Peptidase_M28"/>
</dbReference>
<proteinExistence type="predicted"/>
<dbReference type="Proteomes" id="UP000607559">
    <property type="component" value="Unassembled WGS sequence"/>
</dbReference>